<dbReference type="AlphaFoldDB" id="A0A094WFS9"/>
<dbReference type="PATRIC" id="fig|178606.4.peg.460"/>
<evidence type="ECO:0000313" key="2">
    <source>
        <dbReference type="Proteomes" id="UP000029452"/>
    </source>
</evidence>
<comment type="caution">
    <text evidence="1">The sequence shown here is derived from an EMBL/GenBank/DDBJ whole genome shotgun (WGS) entry which is preliminary data.</text>
</comment>
<accession>A0A094WFS9</accession>
<proteinExistence type="predicted"/>
<dbReference type="EMBL" id="JPGK01000002">
    <property type="protein sequence ID" value="KGA94497.1"/>
    <property type="molecule type" value="Genomic_DNA"/>
</dbReference>
<name>A0A094WFS9_9BACT</name>
<protein>
    <submittedName>
        <fullName evidence="1">Phage Gp37Gp68 family protein</fullName>
    </submittedName>
</protein>
<sequence length="110" mass="12483">MGVSVENEDYTFRIDHLRKINARVKFLSIEPLLGPIPNLNLSGIDWVIVGGESGSGARPMKKEWVLMILEQCQEAKVPFFFKQWGGKNKKKAGRLLEGRTWDQLPLLQSS</sequence>
<dbReference type="Proteomes" id="UP000029452">
    <property type="component" value="Unassembled WGS sequence"/>
</dbReference>
<reference evidence="1 2" key="1">
    <citation type="submission" date="2014-06" db="EMBL/GenBank/DDBJ databases">
        <title>Draft genome sequence of iron oxidizing acidophile Leptospirillum ferriphilum DSM14647.</title>
        <authorList>
            <person name="Cardenas J.P."/>
            <person name="Lazcano M."/>
            <person name="Ossandon F.J."/>
            <person name="Corbett M."/>
            <person name="Holmes D.S."/>
            <person name="Watkin E."/>
        </authorList>
    </citation>
    <scope>NUCLEOTIDE SEQUENCE [LARGE SCALE GENOMIC DNA]</scope>
    <source>
        <strain evidence="1 2">DSM 14647</strain>
    </source>
</reference>
<evidence type="ECO:0000313" key="1">
    <source>
        <dbReference type="EMBL" id="KGA94497.1"/>
    </source>
</evidence>
<gene>
    <name evidence="1" type="ORF">LptCag_1927</name>
</gene>
<dbReference type="Pfam" id="PF07505">
    <property type="entry name" value="DUF5131"/>
    <property type="match status" value="1"/>
</dbReference>
<organism evidence="1 2">
    <name type="scientific">Leptospirillum ferriphilum</name>
    <dbReference type="NCBI Taxonomy" id="178606"/>
    <lineage>
        <taxon>Bacteria</taxon>
        <taxon>Pseudomonadati</taxon>
        <taxon>Nitrospirota</taxon>
        <taxon>Nitrospiria</taxon>
        <taxon>Nitrospirales</taxon>
        <taxon>Nitrospiraceae</taxon>
        <taxon>Leptospirillum</taxon>
    </lineage>
</organism>
<dbReference type="InterPro" id="IPR011101">
    <property type="entry name" value="DUF5131"/>
</dbReference>